<evidence type="ECO:0000313" key="1">
    <source>
        <dbReference type="EMBL" id="GKU92385.1"/>
    </source>
</evidence>
<comment type="caution">
    <text evidence="1">The sequence shown here is derived from an EMBL/GenBank/DDBJ whole genome shotgun (WGS) entry which is preliminary data.</text>
</comment>
<keyword evidence="2" id="KW-1185">Reference proteome</keyword>
<evidence type="ECO:0000313" key="2">
    <source>
        <dbReference type="Proteomes" id="UP001054252"/>
    </source>
</evidence>
<name>A0AAV5I006_9ROSI</name>
<dbReference type="AlphaFoldDB" id="A0AAV5I006"/>
<protein>
    <submittedName>
        <fullName evidence="1">Uncharacterized protein</fullName>
    </submittedName>
</protein>
<organism evidence="1 2">
    <name type="scientific">Rubroshorea leprosula</name>
    <dbReference type="NCBI Taxonomy" id="152421"/>
    <lineage>
        <taxon>Eukaryota</taxon>
        <taxon>Viridiplantae</taxon>
        <taxon>Streptophyta</taxon>
        <taxon>Embryophyta</taxon>
        <taxon>Tracheophyta</taxon>
        <taxon>Spermatophyta</taxon>
        <taxon>Magnoliopsida</taxon>
        <taxon>eudicotyledons</taxon>
        <taxon>Gunneridae</taxon>
        <taxon>Pentapetalae</taxon>
        <taxon>rosids</taxon>
        <taxon>malvids</taxon>
        <taxon>Malvales</taxon>
        <taxon>Dipterocarpaceae</taxon>
        <taxon>Rubroshorea</taxon>
    </lineage>
</organism>
<dbReference type="EMBL" id="BPVZ01000006">
    <property type="protein sequence ID" value="GKU92385.1"/>
    <property type="molecule type" value="Genomic_DNA"/>
</dbReference>
<dbReference type="Proteomes" id="UP001054252">
    <property type="component" value="Unassembled WGS sequence"/>
</dbReference>
<sequence length="195" mass="22276">MDVLQSLDALWFFHNVLAPKTQQIAPVTDETIKESENLSKLTDQILENLQKESPERVQQPNSCEIEAEISAEINPEIVQHPKSSKIEVKVAAELEPEILRSPVNGMEFKTPAATEKLTERRKRTTRRSRIRRKTIGELNLSSRETSLVSPCFPEYWYWYGNGGYQRQGLLNHGIGLNTHHMKCVYAVACRPCTVE</sequence>
<accession>A0AAV5I006</accession>
<proteinExistence type="predicted"/>
<gene>
    <name evidence="1" type="ORF">SLEP1_g6119</name>
</gene>
<reference evidence="1 2" key="1">
    <citation type="journal article" date="2021" name="Commun. Biol.">
        <title>The genome of Shorea leprosula (Dipterocarpaceae) highlights the ecological relevance of drought in aseasonal tropical rainforests.</title>
        <authorList>
            <person name="Ng K.K.S."/>
            <person name="Kobayashi M.J."/>
            <person name="Fawcett J.A."/>
            <person name="Hatakeyama M."/>
            <person name="Paape T."/>
            <person name="Ng C.H."/>
            <person name="Ang C.C."/>
            <person name="Tnah L.H."/>
            <person name="Lee C.T."/>
            <person name="Nishiyama T."/>
            <person name="Sese J."/>
            <person name="O'Brien M.J."/>
            <person name="Copetti D."/>
            <person name="Mohd Noor M.I."/>
            <person name="Ong R.C."/>
            <person name="Putra M."/>
            <person name="Sireger I.Z."/>
            <person name="Indrioko S."/>
            <person name="Kosugi Y."/>
            <person name="Izuno A."/>
            <person name="Isagi Y."/>
            <person name="Lee S.L."/>
            <person name="Shimizu K.K."/>
        </authorList>
    </citation>
    <scope>NUCLEOTIDE SEQUENCE [LARGE SCALE GENOMIC DNA]</scope>
    <source>
        <strain evidence="1">214</strain>
    </source>
</reference>